<dbReference type="AlphaFoldDB" id="A0A8T1X3X1"/>
<evidence type="ECO:0000313" key="1">
    <source>
        <dbReference type="EMBL" id="KAG7400645.1"/>
    </source>
</evidence>
<dbReference type="Pfam" id="PF08907">
    <property type="entry name" value="DUF1853"/>
    <property type="match status" value="1"/>
</dbReference>
<keyword evidence="2" id="KW-1185">Reference proteome</keyword>
<proteinExistence type="predicted"/>
<evidence type="ECO:0000313" key="2">
    <source>
        <dbReference type="Proteomes" id="UP000693981"/>
    </source>
</evidence>
<accession>A0A8T1X3X1</accession>
<comment type="caution">
    <text evidence="1">The sequence shown here is derived from an EMBL/GenBank/DDBJ whole genome shotgun (WGS) entry which is preliminary data.</text>
</comment>
<sequence length="252" mass="28098">MTSDNNGGVRLQSVLDMPKVVRDLLWTVTSPHILSDAHYPVLPPEFGVDALEFVVVVEWFNGLAADPSPLVTFLQDMTKANGRSLALGVYFSALLEFWLRFCPHFNVERMDLGKQIVSSANRTMGQLKFLFRCNFPLRSESEEIRRQQRDFHVESSIKFFLLNPVDSKSTNGSLTANGSRQGAGDVENYDCIPLEQFVGPHLGENLAWRVQEVNRKLAASRGESSTSPIHGNITGNNGSWLALSPKPLHVRS</sequence>
<name>A0A8T1X3X1_9STRA</name>
<dbReference type="InterPro" id="IPR015003">
    <property type="entry name" value="DUF1853"/>
</dbReference>
<gene>
    <name evidence="1" type="ORF">PHYBOEH_004912</name>
</gene>
<organism evidence="1 2">
    <name type="scientific">Phytophthora boehmeriae</name>
    <dbReference type="NCBI Taxonomy" id="109152"/>
    <lineage>
        <taxon>Eukaryota</taxon>
        <taxon>Sar</taxon>
        <taxon>Stramenopiles</taxon>
        <taxon>Oomycota</taxon>
        <taxon>Peronosporomycetes</taxon>
        <taxon>Peronosporales</taxon>
        <taxon>Peronosporaceae</taxon>
        <taxon>Phytophthora</taxon>
    </lineage>
</organism>
<dbReference type="Proteomes" id="UP000693981">
    <property type="component" value="Unassembled WGS sequence"/>
</dbReference>
<protein>
    <submittedName>
        <fullName evidence="1">Uncharacterized protein</fullName>
    </submittedName>
</protein>
<reference evidence="1" key="1">
    <citation type="submission" date="2021-02" db="EMBL/GenBank/DDBJ databases">
        <authorList>
            <person name="Palmer J.M."/>
        </authorList>
    </citation>
    <scope>NUCLEOTIDE SEQUENCE</scope>
    <source>
        <strain evidence="1">SCRP23</strain>
    </source>
</reference>
<dbReference type="EMBL" id="JAGDFL010000026">
    <property type="protein sequence ID" value="KAG7400645.1"/>
    <property type="molecule type" value="Genomic_DNA"/>
</dbReference>
<dbReference type="OrthoDB" id="10261556at2759"/>